<dbReference type="RefSeq" id="WP_188550871.1">
    <property type="nucleotide sequence ID" value="NZ_BMFY01000008.1"/>
</dbReference>
<evidence type="ECO:0000256" key="4">
    <source>
        <dbReference type="ARBA" id="ARBA00022814"/>
    </source>
</evidence>
<evidence type="ECO:0000256" key="1">
    <source>
        <dbReference type="ARBA" id="ARBA00004496"/>
    </source>
</evidence>
<evidence type="ECO:0000256" key="3">
    <source>
        <dbReference type="ARBA" id="ARBA00022553"/>
    </source>
</evidence>
<evidence type="ECO:0000313" key="15">
    <source>
        <dbReference type="EMBL" id="GGA17963.1"/>
    </source>
</evidence>
<dbReference type="GO" id="GO:0003723">
    <property type="term" value="F:RNA binding"/>
    <property type="evidence" value="ECO:0007669"/>
    <property type="project" value="InterPro"/>
</dbReference>
<evidence type="ECO:0000256" key="5">
    <source>
        <dbReference type="ARBA" id="ARBA00023012"/>
    </source>
</evidence>
<dbReference type="Pfam" id="PF00072">
    <property type="entry name" value="Response_reg"/>
    <property type="match status" value="1"/>
</dbReference>
<sequence>MVRVSEENQNGEETLTAGRPVRRVVVAEDEAVIRLDIVEMLREVGYDVVGEAADGESAIRLAEELRPDLVVMDIKMPVLDGISAAERITSARIAPVVLLTAFSQRELVERARDAGAMAYVVKPFTANDLVPALEIALSRHTEISALEAEVTDLQERFETRKLVDRAKSLLISSMGLTEPEAFRWIQKTSMDRRLTMREVAETVIKQIGEKQKS</sequence>
<comment type="function">
    <text evidence="9">Member of the two-component regulatory system PdtaR/PdtaS. This two-component system plays an essential role in mycobacterial adaptation to poor nutrient conditions. PdtaR probably acts at the level of transcriptional antitermination rather than transcriptional initiation.</text>
</comment>
<dbReference type="PROSITE" id="PS50110">
    <property type="entry name" value="RESPONSE_REGULATORY"/>
    <property type="match status" value="1"/>
</dbReference>
<dbReference type="PANTHER" id="PTHR43228">
    <property type="entry name" value="TWO-COMPONENT RESPONSE REGULATOR"/>
    <property type="match status" value="1"/>
</dbReference>
<accession>A0A8J2TZ27</accession>
<dbReference type="Pfam" id="PF03861">
    <property type="entry name" value="ANTAR"/>
    <property type="match status" value="1"/>
</dbReference>
<dbReference type="InterPro" id="IPR008327">
    <property type="entry name" value="Sig_transdc_resp-reg_antiterm"/>
</dbReference>
<keyword evidence="8" id="KW-0804">Transcription</keyword>
<evidence type="ECO:0000256" key="10">
    <source>
        <dbReference type="ARBA" id="ARBA00059282"/>
    </source>
</evidence>
<keyword evidence="6" id="KW-0805">Transcription regulation</keyword>
<comment type="function">
    <text evidence="10">In addition, the PdtaR/PdtaS two-component system controls copper and nitric oxide (NO) resistance downstream of the intramembrane protease Rip1. This coupled Rip1/PdtaS/PdtaR circuit controls NO resistance and acute lung infection in mice by relieving PdtaR/PdtaS-mediated repression of isonitrile chalkophore biosynthesis. Two signals are required to fully inactivate the PdtaR/PdtaS system and mediate NO resistance: a cytoplasmic inhibitory signal through the PdtaS kinase mediated by direct sensing of NO and the production of PPE1-5', an NO-induced small RNA, to sequester PdtaR.</text>
</comment>
<feature type="domain" description="ANTAR" evidence="14">
    <location>
        <begin position="143"/>
        <end position="204"/>
    </location>
</feature>
<protein>
    <recommendedName>
        <fullName evidence="11">Transcriptional regulatory protein PdtaR</fullName>
    </recommendedName>
</protein>
<evidence type="ECO:0000256" key="9">
    <source>
        <dbReference type="ARBA" id="ARBA00055952"/>
    </source>
</evidence>
<dbReference type="GO" id="GO:0000160">
    <property type="term" value="P:phosphorelay signal transduction system"/>
    <property type="evidence" value="ECO:0007669"/>
    <property type="project" value="UniProtKB-KW"/>
</dbReference>
<keyword evidence="3 12" id="KW-0597">Phosphoprotein</keyword>
<organism evidence="15 16">
    <name type="scientific">Sediminivirga luteola</name>
    <dbReference type="NCBI Taxonomy" id="1774748"/>
    <lineage>
        <taxon>Bacteria</taxon>
        <taxon>Bacillati</taxon>
        <taxon>Actinomycetota</taxon>
        <taxon>Actinomycetes</taxon>
        <taxon>Micrococcales</taxon>
        <taxon>Brevibacteriaceae</taxon>
        <taxon>Sediminivirga</taxon>
    </lineage>
</organism>
<proteinExistence type="predicted"/>
<dbReference type="GO" id="GO:0005737">
    <property type="term" value="C:cytoplasm"/>
    <property type="evidence" value="ECO:0007669"/>
    <property type="project" value="UniProtKB-SubCell"/>
</dbReference>
<evidence type="ECO:0000256" key="11">
    <source>
        <dbReference type="ARBA" id="ARBA00071182"/>
    </source>
</evidence>
<evidence type="ECO:0000259" key="14">
    <source>
        <dbReference type="PROSITE" id="PS50921"/>
    </source>
</evidence>
<evidence type="ECO:0000256" key="12">
    <source>
        <dbReference type="PROSITE-ProRule" id="PRU00169"/>
    </source>
</evidence>
<evidence type="ECO:0000256" key="2">
    <source>
        <dbReference type="ARBA" id="ARBA00022490"/>
    </source>
</evidence>
<dbReference type="Gene3D" id="3.40.50.2300">
    <property type="match status" value="1"/>
</dbReference>
<dbReference type="InterPro" id="IPR005561">
    <property type="entry name" value="ANTAR"/>
</dbReference>
<name>A0A8J2TZ27_9MICO</name>
<dbReference type="PANTHER" id="PTHR43228:SF6">
    <property type="entry name" value="RESPONSE REGULATOR RECEIVER"/>
    <property type="match status" value="1"/>
</dbReference>
<dbReference type="FunFam" id="3.40.50.2300:FF:000050">
    <property type="entry name" value="Response regulator receiver"/>
    <property type="match status" value="1"/>
</dbReference>
<dbReference type="PROSITE" id="PS50921">
    <property type="entry name" value="ANTAR"/>
    <property type="match status" value="1"/>
</dbReference>
<gene>
    <name evidence="15" type="primary">nasT</name>
    <name evidence="15" type="ORF">GCM10011333_21390</name>
</gene>
<dbReference type="SUPFAM" id="SSF52172">
    <property type="entry name" value="CheY-like"/>
    <property type="match status" value="1"/>
</dbReference>
<evidence type="ECO:0000256" key="8">
    <source>
        <dbReference type="ARBA" id="ARBA00023163"/>
    </source>
</evidence>
<keyword evidence="7" id="KW-0346">Stress response</keyword>
<dbReference type="AlphaFoldDB" id="A0A8J2TZ27"/>
<evidence type="ECO:0000259" key="13">
    <source>
        <dbReference type="PROSITE" id="PS50110"/>
    </source>
</evidence>
<reference evidence="15" key="1">
    <citation type="journal article" date="2014" name="Int. J. Syst. Evol. Microbiol.">
        <title>Complete genome sequence of Corynebacterium casei LMG S-19264T (=DSM 44701T), isolated from a smear-ripened cheese.</title>
        <authorList>
            <consortium name="US DOE Joint Genome Institute (JGI-PGF)"/>
            <person name="Walter F."/>
            <person name="Albersmeier A."/>
            <person name="Kalinowski J."/>
            <person name="Ruckert C."/>
        </authorList>
    </citation>
    <scope>NUCLEOTIDE SEQUENCE</scope>
    <source>
        <strain evidence="15">CGMCC 1.12785</strain>
    </source>
</reference>
<dbReference type="EMBL" id="BMFY01000008">
    <property type="protein sequence ID" value="GGA17963.1"/>
    <property type="molecule type" value="Genomic_DNA"/>
</dbReference>
<comment type="subcellular location">
    <subcellularLocation>
        <location evidence="1">Cytoplasm</location>
    </subcellularLocation>
</comment>
<dbReference type="Gene3D" id="1.10.10.10">
    <property type="entry name" value="Winged helix-like DNA-binding domain superfamily/Winged helix DNA-binding domain"/>
    <property type="match status" value="1"/>
</dbReference>
<keyword evidence="4" id="KW-0889">Transcription antitermination</keyword>
<dbReference type="SMART" id="SM00448">
    <property type="entry name" value="REC"/>
    <property type="match status" value="1"/>
</dbReference>
<keyword evidence="2" id="KW-0963">Cytoplasm</keyword>
<dbReference type="SMART" id="SM01012">
    <property type="entry name" value="ANTAR"/>
    <property type="match status" value="1"/>
</dbReference>
<evidence type="ECO:0000256" key="7">
    <source>
        <dbReference type="ARBA" id="ARBA00023016"/>
    </source>
</evidence>
<comment type="caution">
    <text evidence="15">The sequence shown here is derived from an EMBL/GenBank/DDBJ whole genome shotgun (WGS) entry which is preliminary data.</text>
</comment>
<dbReference type="GO" id="GO:0031564">
    <property type="term" value="P:transcription antitermination"/>
    <property type="evidence" value="ECO:0007669"/>
    <property type="project" value="UniProtKB-KW"/>
</dbReference>
<dbReference type="Proteomes" id="UP000616114">
    <property type="component" value="Unassembled WGS sequence"/>
</dbReference>
<evidence type="ECO:0000313" key="16">
    <source>
        <dbReference type="Proteomes" id="UP000616114"/>
    </source>
</evidence>
<dbReference type="InterPro" id="IPR036388">
    <property type="entry name" value="WH-like_DNA-bd_sf"/>
</dbReference>
<dbReference type="FunFam" id="1.10.10.10:FF:000157">
    <property type="entry name" value="Response regulator receiver"/>
    <property type="match status" value="1"/>
</dbReference>
<evidence type="ECO:0000256" key="6">
    <source>
        <dbReference type="ARBA" id="ARBA00023015"/>
    </source>
</evidence>
<dbReference type="InterPro" id="IPR011006">
    <property type="entry name" value="CheY-like_superfamily"/>
</dbReference>
<dbReference type="PIRSF" id="PIRSF036382">
    <property type="entry name" value="RR_antiterm"/>
    <property type="match status" value="1"/>
</dbReference>
<feature type="modified residue" description="4-aspartylphosphate" evidence="12">
    <location>
        <position position="73"/>
    </location>
</feature>
<reference evidence="15" key="2">
    <citation type="submission" date="2020-09" db="EMBL/GenBank/DDBJ databases">
        <authorList>
            <person name="Sun Q."/>
            <person name="Zhou Y."/>
        </authorList>
    </citation>
    <scope>NUCLEOTIDE SEQUENCE</scope>
    <source>
        <strain evidence="15">CGMCC 1.12785</strain>
    </source>
</reference>
<dbReference type="InterPro" id="IPR052048">
    <property type="entry name" value="ST_Response_Regulator"/>
</dbReference>
<dbReference type="InterPro" id="IPR001789">
    <property type="entry name" value="Sig_transdc_resp-reg_receiver"/>
</dbReference>
<keyword evidence="16" id="KW-1185">Reference proteome</keyword>
<feature type="domain" description="Response regulatory" evidence="13">
    <location>
        <begin position="23"/>
        <end position="137"/>
    </location>
</feature>
<keyword evidence="5" id="KW-0902">Two-component regulatory system</keyword>